<keyword evidence="2" id="KW-0238">DNA-binding</keyword>
<dbReference type="InterPro" id="IPR020449">
    <property type="entry name" value="Tscrpt_reg_AraC-type_HTH"/>
</dbReference>
<dbReference type="PANTHER" id="PTHR43280:SF2">
    <property type="entry name" value="HTH-TYPE TRANSCRIPTIONAL REGULATOR EXSA"/>
    <property type="match status" value="1"/>
</dbReference>
<keyword evidence="1" id="KW-0805">Transcription regulation</keyword>
<dbReference type="PRINTS" id="PR00032">
    <property type="entry name" value="HTHARAC"/>
</dbReference>
<organism evidence="5 6">
    <name type="scientific">Jutongia huaianensis</name>
    <dbReference type="NCBI Taxonomy" id="2763668"/>
    <lineage>
        <taxon>Bacteria</taxon>
        <taxon>Bacillati</taxon>
        <taxon>Bacillota</taxon>
        <taxon>Clostridia</taxon>
        <taxon>Lachnospirales</taxon>
        <taxon>Lachnospiraceae</taxon>
        <taxon>Jutongia</taxon>
    </lineage>
</organism>
<protein>
    <submittedName>
        <fullName evidence="5">AraC family transcriptional regulator</fullName>
    </submittedName>
</protein>
<dbReference type="Gene3D" id="1.10.10.60">
    <property type="entry name" value="Homeodomain-like"/>
    <property type="match status" value="2"/>
</dbReference>
<keyword evidence="3" id="KW-0804">Transcription</keyword>
<dbReference type="RefSeq" id="WP_022464108.1">
    <property type="nucleotide sequence ID" value="NZ_JACRSX010000005.1"/>
</dbReference>
<dbReference type="SMART" id="SM00342">
    <property type="entry name" value="HTH_ARAC"/>
    <property type="match status" value="1"/>
</dbReference>
<dbReference type="InterPro" id="IPR003313">
    <property type="entry name" value="AraC-bd"/>
</dbReference>
<keyword evidence="6" id="KW-1185">Reference proteome</keyword>
<feature type="domain" description="HTH araC/xylS-type" evidence="4">
    <location>
        <begin position="193"/>
        <end position="291"/>
    </location>
</feature>
<dbReference type="InterPro" id="IPR009057">
    <property type="entry name" value="Homeodomain-like_sf"/>
</dbReference>
<dbReference type="InterPro" id="IPR018060">
    <property type="entry name" value="HTH_AraC"/>
</dbReference>
<dbReference type="Proteomes" id="UP000606193">
    <property type="component" value="Unassembled WGS sequence"/>
</dbReference>
<dbReference type="PROSITE" id="PS00041">
    <property type="entry name" value="HTH_ARAC_FAMILY_1"/>
    <property type="match status" value="1"/>
</dbReference>
<evidence type="ECO:0000259" key="4">
    <source>
        <dbReference type="PROSITE" id="PS01124"/>
    </source>
</evidence>
<dbReference type="PROSITE" id="PS01124">
    <property type="entry name" value="HTH_ARAC_FAMILY_2"/>
    <property type="match status" value="1"/>
</dbReference>
<evidence type="ECO:0000256" key="3">
    <source>
        <dbReference type="ARBA" id="ARBA00023163"/>
    </source>
</evidence>
<dbReference type="InterPro" id="IPR018062">
    <property type="entry name" value="HTH_AraC-typ_CS"/>
</dbReference>
<dbReference type="InterPro" id="IPR037923">
    <property type="entry name" value="HTH-like"/>
</dbReference>
<dbReference type="CDD" id="cd02208">
    <property type="entry name" value="cupin_RmlC-like"/>
    <property type="match status" value="1"/>
</dbReference>
<sequence>MIDIEIMQDASEIIHYDSPEISYAVQERLLSNYTDMRALCHWHDDVELLYIFDGEMNYDVNGRHYLFKKGDTIFINSRQLHYGYDHDQHECEFMVVLIHPELLKASNYMYRRYVLPILNYATDIVIIENNSPSGAVFAQLFENIRLCRKQDKSCHEFQLLGYFYEMWSILYENCNIEDNVTSNQENPDIQIQKQMVSYIYQHYQEHITLEDIASAGMVSRSKCCKIFQKYLSQSPISFLNDYRMEISCNLLSDTTFSITQIATSCGFNHLSYYSKMFLQRYGCTPNTYRKMHQTAS</sequence>
<accession>A0ABR7N0L4</accession>
<dbReference type="SUPFAM" id="SSF51215">
    <property type="entry name" value="Regulatory protein AraC"/>
    <property type="match status" value="1"/>
</dbReference>
<comment type="caution">
    <text evidence="5">The sequence shown here is derived from an EMBL/GenBank/DDBJ whole genome shotgun (WGS) entry which is preliminary data.</text>
</comment>
<dbReference type="SUPFAM" id="SSF46689">
    <property type="entry name" value="Homeodomain-like"/>
    <property type="match status" value="2"/>
</dbReference>
<dbReference type="InterPro" id="IPR014710">
    <property type="entry name" value="RmlC-like_jellyroll"/>
</dbReference>
<name>A0ABR7N0L4_9FIRM</name>
<proteinExistence type="predicted"/>
<dbReference type="Gene3D" id="2.60.120.10">
    <property type="entry name" value="Jelly Rolls"/>
    <property type="match status" value="1"/>
</dbReference>
<dbReference type="EMBL" id="JACRSX010000005">
    <property type="protein sequence ID" value="MBC8562171.1"/>
    <property type="molecule type" value="Genomic_DNA"/>
</dbReference>
<reference evidence="5 6" key="1">
    <citation type="submission" date="2020-08" db="EMBL/GenBank/DDBJ databases">
        <title>Genome public.</title>
        <authorList>
            <person name="Liu C."/>
            <person name="Sun Q."/>
        </authorList>
    </citation>
    <scope>NUCLEOTIDE SEQUENCE [LARGE SCALE GENOMIC DNA]</scope>
    <source>
        <strain evidence="5 6">NSJ-37</strain>
    </source>
</reference>
<dbReference type="Pfam" id="PF12833">
    <property type="entry name" value="HTH_18"/>
    <property type="match status" value="1"/>
</dbReference>
<evidence type="ECO:0000256" key="2">
    <source>
        <dbReference type="ARBA" id="ARBA00023125"/>
    </source>
</evidence>
<dbReference type="Pfam" id="PF02311">
    <property type="entry name" value="AraC_binding"/>
    <property type="match status" value="1"/>
</dbReference>
<evidence type="ECO:0000313" key="6">
    <source>
        <dbReference type="Proteomes" id="UP000606193"/>
    </source>
</evidence>
<gene>
    <name evidence="5" type="ORF">H8704_05930</name>
</gene>
<dbReference type="PANTHER" id="PTHR43280">
    <property type="entry name" value="ARAC-FAMILY TRANSCRIPTIONAL REGULATOR"/>
    <property type="match status" value="1"/>
</dbReference>
<evidence type="ECO:0000256" key="1">
    <source>
        <dbReference type="ARBA" id="ARBA00023015"/>
    </source>
</evidence>
<evidence type="ECO:0000313" key="5">
    <source>
        <dbReference type="EMBL" id="MBC8562171.1"/>
    </source>
</evidence>